<dbReference type="Proteomes" id="UP001595530">
    <property type="component" value="Unassembled WGS sequence"/>
</dbReference>
<evidence type="ECO:0000313" key="1">
    <source>
        <dbReference type="EMBL" id="MFC3106848.1"/>
    </source>
</evidence>
<proteinExistence type="predicted"/>
<reference evidence="2" key="1">
    <citation type="journal article" date="2019" name="Int. J. Syst. Evol. Microbiol.">
        <title>The Global Catalogue of Microorganisms (GCM) 10K type strain sequencing project: providing services to taxonomists for standard genome sequencing and annotation.</title>
        <authorList>
            <consortium name="The Broad Institute Genomics Platform"/>
            <consortium name="The Broad Institute Genome Sequencing Center for Infectious Disease"/>
            <person name="Wu L."/>
            <person name="Ma J."/>
        </authorList>
    </citation>
    <scope>NUCLEOTIDE SEQUENCE [LARGE SCALE GENOMIC DNA]</scope>
    <source>
        <strain evidence="2">KCTC 42986</strain>
    </source>
</reference>
<dbReference type="Pfam" id="PF18143">
    <property type="entry name" value="HAD_SAK_2"/>
    <property type="match status" value="1"/>
</dbReference>
<comment type="caution">
    <text evidence="1">The sequence shown here is derived from an EMBL/GenBank/DDBJ whole genome shotgun (WGS) entry which is preliminary data.</text>
</comment>
<organism evidence="1 2">
    <name type="scientific">Undibacterium arcticum</name>
    <dbReference type="NCBI Taxonomy" id="1762892"/>
    <lineage>
        <taxon>Bacteria</taxon>
        <taxon>Pseudomonadati</taxon>
        <taxon>Pseudomonadota</taxon>
        <taxon>Betaproteobacteria</taxon>
        <taxon>Burkholderiales</taxon>
        <taxon>Oxalobacteraceae</taxon>
        <taxon>Undibacterium</taxon>
    </lineage>
</organism>
<accession>A0ABV7EVR3</accession>
<sequence length="167" mass="19011">MKTTKNDGADAAGTIMILFLDFDGVLHPDPCDEGERFSRLPAFEALMRDFPAVEIVVSSSWRVARTLDDLRAFFATDIAQRIIGVTPPDSREFPELAQIIGPGYFRQIEIEAWIRHFGRAREPWLVLDDRAYLFRPFLPNLILCDGDTGLTPAVEEKLRQKLNHHSQ</sequence>
<name>A0ABV7EVR3_9BURK</name>
<protein>
    <submittedName>
        <fullName evidence="1">HAD domain-containing protein</fullName>
    </submittedName>
</protein>
<dbReference type="EMBL" id="JBHRTP010000007">
    <property type="protein sequence ID" value="MFC3106848.1"/>
    <property type="molecule type" value="Genomic_DNA"/>
</dbReference>
<dbReference type="RefSeq" id="WP_390322632.1">
    <property type="nucleotide sequence ID" value="NZ_JBHRTP010000007.1"/>
</dbReference>
<evidence type="ECO:0000313" key="2">
    <source>
        <dbReference type="Proteomes" id="UP001595530"/>
    </source>
</evidence>
<keyword evidence="2" id="KW-1185">Reference proteome</keyword>
<gene>
    <name evidence="1" type="ORF">ACFOFO_02550</name>
</gene>